<reference evidence="1" key="1">
    <citation type="journal article" date="2022" name="bioRxiv">
        <title>Population genetic analysis of Ophidiomyces ophidiicola, the causative agent of snake fungal disease, indicates recent introductions to the USA.</title>
        <authorList>
            <person name="Ladner J.T."/>
            <person name="Palmer J.M."/>
            <person name="Ettinger C.L."/>
            <person name="Stajich J.E."/>
            <person name="Farrell T.M."/>
            <person name="Glorioso B.M."/>
            <person name="Lawson B."/>
            <person name="Price S.J."/>
            <person name="Stengle A.G."/>
            <person name="Grear D.A."/>
            <person name="Lorch J.M."/>
        </authorList>
    </citation>
    <scope>NUCLEOTIDE SEQUENCE</scope>
    <source>
        <strain evidence="1">NWHC 24266-5</strain>
    </source>
</reference>
<name>A0ACB8V3B3_9EURO</name>
<proteinExistence type="predicted"/>
<sequence>MSRDEEKVSRDGVEHVDAIPSSKYSDDVDVDEEFTYKEQRKIIHRVDKRLVTTCGLGYCVSLMDRTNTSMAAIAGMNKELALNVGFRYSIIVLVFFITYIVFQPFATVLIRKIGPRIFISLIVASWGFCLIGFGFAKDWHAMAGLRALLGVLEAGFFPGAVFLLSCWYSRFEVQKRYSLFYFIGAVAGSLSGILAFGLSQMNGMHGLGGWRWIFIMEGVISIAVAIICYIFIVDFPDKADKAWGFLSANERAFIIRRINKDRGDADAEAFSLKKFLTPALDLKIWGFALIFFCLTTVTYAIAYFLPIILAQGMGFGVGESQCLVAPPYGFAAILMFATSWVGDKYRIRAPVIAFNVIITLIGLPMMGFGKGNALRYAGVFLVTAGANANIPASMAYQANNIRGQWTRALSSATLVGMGGVGGIAGSLVFRSQDAPKYYPGIWAAITSQLIILVVLTVMSLYFWRCNRKADRGEMVIERSPEFRYTI</sequence>
<organism evidence="1">
    <name type="scientific">Ophidiomyces ophidiicola</name>
    <dbReference type="NCBI Taxonomy" id="1387563"/>
    <lineage>
        <taxon>Eukaryota</taxon>
        <taxon>Fungi</taxon>
        <taxon>Dikarya</taxon>
        <taxon>Ascomycota</taxon>
        <taxon>Pezizomycotina</taxon>
        <taxon>Eurotiomycetes</taxon>
        <taxon>Eurotiomycetidae</taxon>
        <taxon>Onygenales</taxon>
        <taxon>Onygenaceae</taxon>
        <taxon>Ophidiomyces</taxon>
    </lineage>
</organism>
<dbReference type="EMBL" id="JALBCA010000010">
    <property type="protein sequence ID" value="KAI2391733.1"/>
    <property type="molecule type" value="Genomic_DNA"/>
</dbReference>
<accession>A0ACB8V3B3</accession>
<protein>
    <submittedName>
        <fullName evidence="1">Uncharacterized protein</fullName>
    </submittedName>
</protein>
<evidence type="ECO:0000313" key="1">
    <source>
        <dbReference type="EMBL" id="KAI2391733.1"/>
    </source>
</evidence>
<gene>
    <name evidence="1" type="ORF">LOY88_000959</name>
</gene>
<comment type="caution">
    <text evidence="1">The sequence shown here is derived from an EMBL/GenBank/DDBJ whole genome shotgun (WGS) entry which is preliminary data.</text>
</comment>